<evidence type="ECO:0000313" key="7">
    <source>
        <dbReference type="Proteomes" id="UP001501692"/>
    </source>
</evidence>
<evidence type="ECO:0000313" key="6">
    <source>
        <dbReference type="EMBL" id="GAA4969243.1"/>
    </source>
</evidence>
<comment type="similarity">
    <text evidence="1">Belongs to the class-II pyridoxal-phosphate-dependent aminotransferase family. Histidinol-phosphate aminotransferase subfamily.</text>
</comment>
<evidence type="ECO:0000256" key="3">
    <source>
        <dbReference type="ARBA" id="ARBA00022679"/>
    </source>
</evidence>
<keyword evidence="7" id="KW-1185">Reference proteome</keyword>
<organism evidence="6 7">
    <name type="scientific">Algibacter aquimarinus</name>
    <dbReference type="NCBI Taxonomy" id="1136748"/>
    <lineage>
        <taxon>Bacteria</taxon>
        <taxon>Pseudomonadati</taxon>
        <taxon>Bacteroidota</taxon>
        <taxon>Flavobacteriia</taxon>
        <taxon>Flavobacteriales</taxon>
        <taxon>Flavobacteriaceae</taxon>
        <taxon>Algibacter</taxon>
    </lineage>
</organism>
<dbReference type="Proteomes" id="UP001501692">
    <property type="component" value="Unassembled WGS sequence"/>
</dbReference>
<dbReference type="EMBL" id="BAABJK010000006">
    <property type="protein sequence ID" value="GAA4969243.1"/>
    <property type="molecule type" value="Genomic_DNA"/>
</dbReference>
<protein>
    <submittedName>
        <fullName evidence="6">Histidinol-phosphate transaminase</fullName>
    </submittedName>
</protein>
<dbReference type="CDD" id="cd00609">
    <property type="entry name" value="AAT_like"/>
    <property type="match status" value="1"/>
</dbReference>
<dbReference type="PANTHER" id="PTHR43643">
    <property type="entry name" value="HISTIDINOL-PHOSPHATE AMINOTRANSFERASE 2"/>
    <property type="match status" value="1"/>
</dbReference>
<evidence type="ECO:0000256" key="1">
    <source>
        <dbReference type="ARBA" id="ARBA00007970"/>
    </source>
</evidence>
<dbReference type="InterPro" id="IPR050106">
    <property type="entry name" value="HistidinolP_aminotransfase"/>
</dbReference>
<dbReference type="InterPro" id="IPR015422">
    <property type="entry name" value="PyrdxlP-dep_Trfase_small"/>
</dbReference>
<dbReference type="SUPFAM" id="SSF53383">
    <property type="entry name" value="PLP-dependent transferases"/>
    <property type="match status" value="1"/>
</dbReference>
<dbReference type="InterPro" id="IPR004839">
    <property type="entry name" value="Aminotransferase_I/II_large"/>
</dbReference>
<comment type="caution">
    <text evidence="6">The sequence shown here is derived from an EMBL/GenBank/DDBJ whole genome shotgun (WGS) entry which is preliminary data.</text>
</comment>
<proteinExistence type="inferred from homology"/>
<accession>A0ABP9HEU5</accession>
<evidence type="ECO:0000256" key="2">
    <source>
        <dbReference type="ARBA" id="ARBA00022576"/>
    </source>
</evidence>
<dbReference type="InterPro" id="IPR015424">
    <property type="entry name" value="PyrdxlP-dep_Trfase"/>
</dbReference>
<gene>
    <name evidence="6" type="primary">hisC_1</name>
    <name evidence="6" type="ORF">GCM10023315_18580</name>
</gene>
<evidence type="ECO:0000256" key="4">
    <source>
        <dbReference type="ARBA" id="ARBA00022898"/>
    </source>
</evidence>
<feature type="domain" description="Aminotransferase class I/classII large" evidence="5">
    <location>
        <begin position="72"/>
        <end position="389"/>
    </location>
</feature>
<dbReference type="InterPro" id="IPR015421">
    <property type="entry name" value="PyrdxlP-dep_Trfase_major"/>
</dbReference>
<keyword evidence="2" id="KW-0032">Aminotransferase</keyword>
<dbReference type="PANTHER" id="PTHR43643:SF3">
    <property type="entry name" value="HISTIDINOL-PHOSPHATE AMINOTRANSFERASE"/>
    <property type="match status" value="1"/>
</dbReference>
<name>A0ABP9HEU5_9FLAO</name>
<dbReference type="Pfam" id="PF00155">
    <property type="entry name" value="Aminotran_1_2"/>
    <property type="match status" value="1"/>
</dbReference>
<sequence>MKMKTSQISRRNWLKKGALTMAGIAMMPQDIWAKTVEQAQLEKRPFLFNTKNTFNEYTPPLFKESKPLKAILRANENPYGPPPLAAKAFQDEVFSGNRYAWSTLNNLIDIISKKENVKPEQIIMAPGSSDILEKVAMVFFQKGGDVISADPSYMSLMNVSKSVGGEWKAYKLLSDSQHDLDAMEAAIDENTKLIYICNPNNPTGSITDAKKLKSFCSRVSEKVPVFIDEAYIELSNNGIKDSMVSLISEGKNVMVARTFSKIHGMAGLRIGYLLGKEETLKRINDVTRGGMGITGPSIMAATTSLKGEEFLNMSKTKIAEARAYTKAYLDTKGYSSLPSQTNFMIFEIPMDGNAFLEKIYNKQVGVRAFKFWDKNWCRVSMGTMEEMKLFTAAMDEIFA</sequence>
<dbReference type="Gene3D" id="3.40.640.10">
    <property type="entry name" value="Type I PLP-dependent aspartate aminotransferase-like (Major domain)"/>
    <property type="match status" value="1"/>
</dbReference>
<dbReference type="InterPro" id="IPR006311">
    <property type="entry name" value="TAT_signal"/>
</dbReference>
<evidence type="ECO:0000259" key="5">
    <source>
        <dbReference type="Pfam" id="PF00155"/>
    </source>
</evidence>
<keyword evidence="4" id="KW-0663">Pyridoxal phosphate</keyword>
<dbReference type="PROSITE" id="PS51318">
    <property type="entry name" value="TAT"/>
    <property type="match status" value="1"/>
</dbReference>
<keyword evidence="3" id="KW-0808">Transferase</keyword>
<reference evidence="7" key="1">
    <citation type="journal article" date="2019" name="Int. J. Syst. Evol. Microbiol.">
        <title>The Global Catalogue of Microorganisms (GCM) 10K type strain sequencing project: providing services to taxonomists for standard genome sequencing and annotation.</title>
        <authorList>
            <consortium name="The Broad Institute Genomics Platform"/>
            <consortium name="The Broad Institute Genome Sequencing Center for Infectious Disease"/>
            <person name="Wu L."/>
            <person name="Ma J."/>
        </authorList>
    </citation>
    <scope>NUCLEOTIDE SEQUENCE [LARGE SCALE GENOMIC DNA]</scope>
    <source>
        <strain evidence="7">JCM 18287</strain>
    </source>
</reference>
<dbReference type="Gene3D" id="3.90.1150.10">
    <property type="entry name" value="Aspartate Aminotransferase, domain 1"/>
    <property type="match status" value="1"/>
</dbReference>